<keyword evidence="5" id="KW-0732">Signal</keyword>
<dbReference type="GO" id="GO:0005886">
    <property type="term" value="C:plasma membrane"/>
    <property type="evidence" value="ECO:0007669"/>
    <property type="project" value="UniProtKB-SubCell"/>
</dbReference>
<evidence type="ECO:0000256" key="10">
    <source>
        <dbReference type="SAM" id="MobiDB-lite"/>
    </source>
</evidence>
<dbReference type="AlphaFoldDB" id="A0A1J0R5V9"/>
<feature type="coiled-coil region" evidence="9">
    <location>
        <begin position="354"/>
        <end position="381"/>
    </location>
</feature>
<keyword evidence="6" id="KW-0472">Membrane</keyword>
<dbReference type="InterPro" id="IPR019609">
    <property type="entry name" value="Variant_surf_glycoprt_trypan_C"/>
</dbReference>
<reference evidence="13" key="1">
    <citation type="submission" date="2016-08" db="EMBL/GenBank/DDBJ databases">
        <title>VSG repertoire of Trypanosoma brucei EATRO 1125.</title>
        <authorList>
            <person name="Cross G.A."/>
        </authorList>
    </citation>
    <scope>NUCLEOTIDE SEQUENCE</scope>
    <source>
        <strain evidence="13">EATRO 1125</strain>
    </source>
</reference>
<evidence type="ECO:0000256" key="8">
    <source>
        <dbReference type="ARBA" id="ARBA00023288"/>
    </source>
</evidence>
<keyword evidence="3" id="KW-1003">Cell membrane</keyword>
<keyword evidence="4" id="KW-0336">GPI-anchor</keyword>
<dbReference type="InterPro" id="IPR025932">
    <property type="entry name" value="Trypano_VSG_B_N_dom"/>
</dbReference>
<evidence type="ECO:0000256" key="7">
    <source>
        <dbReference type="ARBA" id="ARBA00023180"/>
    </source>
</evidence>
<comment type="function">
    <text evidence="1">VSG forms a coat on the surface of the parasite. The trypanosome evades the immune response of the host by expressing a series of antigenically distinct VSGs from an estimated 1000 VSG genes.</text>
</comment>
<evidence type="ECO:0000256" key="1">
    <source>
        <dbReference type="ARBA" id="ARBA00002523"/>
    </source>
</evidence>
<evidence type="ECO:0000256" key="6">
    <source>
        <dbReference type="ARBA" id="ARBA00023136"/>
    </source>
</evidence>
<evidence type="ECO:0000256" key="9">
    <source>
        <dbReference type="SAM" id="Coils"/>
    </source>
</evidence>
<feature type="region of interest" description="Disordered" evidence="10">
    <location>
        <begin position="381"/>
        <end position="405"/>
    </location>
</feature>
<organism evidence="13">
    <name type="scientific">Trypanosoma brucei</name>
    <dbReference type="NCBI Taxonomy" id="5691"/>
    <lineage>
        <taxon>Eukaryota</taxon>
        <taxon>Discoba</taxon>
        <taxon>Euglenozoa</taxon>
        <taxon>Kinetoplastea</taxon>
        <taxon>Metakinetoplastina</taxon>
        <taxon>Trypanosomatida</taxon>
        <taxon>Trypanosomatidae</taxon>
        <taxon>Trypanosoma</taxon>
    </lineage>
</organism>
<evidence type="ECO:0000256" key="4">
    <source>
        <dbReference type="ARBA" id="ARBA00022622"/>
    </source>
</evidence>
<feature type="domain" description="Trypanosome variant surface glycoprotein B-type N-terminal" evidence="12">
    <location>
        <begin position="18"/>
        <end position="369"/>
    </location>
</feature>
<dbReference type="GO" id="GO:0098552">
    <property type="term" value="C:side of membrane"/>
    <property type="evidence" value="ECO:0007669"/>
    <property type="project" value="UniProtKB-KW"/>
</dbReference>
<evidence type="ECO:0000313" key="13">
    <source>
        <dbReference type="EMBL" id="APD73224.1"/>
    </source>
</evidence>
<proteinExistence type="predicted"/>
<dbReference type="EMBL" id="KX699268">
    <property type="protein sequence ID" value="APD73224.1"/>
    <property type="molecule type" value="Genomic_DNA"/>
</dbReference>
<feature type="domain" description="Trypanosome variant surface glycoprotein C-terminal" evidence="11">
    <location>
        <begin position="411"/>
        <end position="518"/>
    </location>
</feature>
<dbReference type="Pfam" id="PF13206">
    <property type="entry name" value="VSG_B"/>
    <property type="match status" value="1"/>
</dbReference>
<keyword evidence="9" id="KW-0175">Coiled coil</keyword>
<sequence>MSTQFRAAQKVAALTATLFYIVARAIDGRASDGVNAAIFPVLCGALQLGDGDITIEPAVEEEPAAPTAIYNLNMSLAEPEWQVKFVNKANGDGQPRPKTPEGNLSPDWQTKWQTWANSAAAVALDKTDNTIKKKAGLASIDTDKLQAVAVEIAEIADAAFEVYNEVTSNPQPPKNDSDIVKEIREALYGGVSPTTKAADPTKAFESTAVNPTAACNTGSQAPAAKSLLGAIFCTCVTVSGQAVKLCDAHHDAISWDGASEPTAATTEKLRKICPKRPKQIVSSSSIRTAVAAVAALVKGKGTAGYIGQYGGTCDGSDTAACIKYTNAANSDAVDLTKINWLTRLQTAAQWINEREITNSKRRQAKAELQQLTRMVKTITAHANKRPKHDPTNRRADKTPVSVDKTPRETDCTKIANQEDCKPDLGCKYNTTTSKCEKYKKSLVEQANQETGGTRGGVKCSEYDTKDKCEAVNKDGKKHCRWKKGGDEDPDKDTEKCRNDSFPVKKQFALMVSAFVALLF</sequence>
<keyword evidence="7" id="KW-0325">Glycoprotein</keyword>
<name>A0A1J0R5V9_9TRYP</name>
<evidence type="ECO:0000256" key="3">
    <source>
        <dbReference type="ARBA" id="ARBA00022475"/>
    </source>
</evidence>
<feature type="compositionally biased region" description="Basic and acidic residues" evidence="10">
    <location>
        <begin position="388"/>
        <end position="397"/>
    </location>
</feature>
<keyword evidence="8" id="KW-0449">Lipoprotein</keyword>
<evidence type="ECO:0000259" key="11">
    <source>
        <dbReference type="Pfam" id="PF10659"/>
    </source>
</evidence>
<dbReference type="VEuPathDB" id="TriTrypDB:Tbg972.8.40"/>
<dbReference type="VEuPathDB" id="TriTrypDB:Tb427_000384300"/>
<dbReference type="VEuPathDB" id="TriTrypDB:Tb1125.9.570"/>
<comment type="subcellular location">
    <subcellularLocation>
        <location evidence="2">Cell membrane</location>
        <topology evidence="2">Lipid-anchor</topology>
        <topology evidence="2">GPI-anchor</topology>
    </subcellularLocation>
</comment>
<accession>A0A1J0R5V9</accession>
<dbReference type="Pfam" id="PF10659">
    <property type="entry name" value="Trypan_glycop_C"/>
    <property type="match status" value="1"/>
</dbReference>
<protein>
    <submittedName>
        <fullName evidence="13">Variant surface glycoprotein 1125.454</fullName>
    </submittedName>
</protein>
<evidence type="ECO:0000256" key="2">
    <source>
        <dbReference type="ARBA" id="ARBA00004609"/>
    </source>
</evidence>
<evidence type="ECO:0000259" key="12">
    <source>
        <dbReference type="Pfam" id="PF13206"/>
    </source>
</evidence>
<evidence type="ECO:0000256" key="5">
    <source>
        <dbReference type="ARBA" id="ARBA00022729"/>
    </source>
</evidence>
<dbReference type="VEuPathDB" id="TriTrypDB:Tb09.v4.0031"/>